<feature type="domain" description="SLH" evidence="8">
    <location>
        <begin position="1197"/>
        <end position="1252"/>
    </location>
</feature>
<dbReference type="InterPro" id="IPR000906">
    <property type="entry name" value="ZU5_dom"/>
</dbReference>
<dbReference type="EMBL" id="RHLK01000011">
    <property type="protein sequence ID" value="MVP01269.1"/>
    <property type="molecule type" value="Genomic_DNA"/>
</dbReference>
<dbReference type="SUPFAM" id="SSF63829">
    <property type="entry name" value="Calcium-dependent phosphotriesterase"/>
    <property type="match status" value="2"/>
</dbReference>
<proteinExistence type="predicted"/>
<feature type="repeat" description="NHL" evidence="4">
    <location>
        <begin position="246"/>
        <end position="285"/>
    </location>
</feature>
<dbReference type="GO" id="GO:0005576">
    <property type="term" value="C:extracellular region"/>
    <property type="evidence" value="ECO:0007669"/>
    <property type="project" value="TreeGrafter"/>
</dbReference>
<evidence type="ECO:0000256" key="1">
    <source>
        <dbReference type="ARBA" id="ARBA00022729"/>
    </source>
</evidence>
<feature type="repeat" description="NHL" evidence="4">
    <location>
        <begin position="93"/>
        <end position="136"/>
    </location>
</feature>
<dbReference type="PROSITE" id="PS50853">
    <property type="entry name" value="FN3"/>
    <property type="match status" value="3"/>
</dbReference>
<dbReference type="PANTHER" id="PTHR10680:SF28">
    <property type="entry name" value="SMP-30_GLUCONOLACTONASE_LRE-LIKE REGION DOMAIN-CONTAINING PROTEIN"/>
    <property type="match status" value="1"/>
</dbReference>
<feature type="domain" description="Fibronectin type-III" evidence="6">
    <location>
        <begin position="630"/>
        <end position="724"/>
    </location>
</feature>
<dbReference type="SUPFAM" id="SSF101898">
    <property type="entry name" value="NHL repeat"/>
    <property type="match status" value="1"/>
</dbReference>
<dbReference type="Pfam" id="PF00395">
    <property type="entry name" value="SLH"/>
    <property type="match status" value="3"/>
</dbReference>
<dbReference type="OrthoDB" id="9799230at2"/>
<dbReference type="Pfam" id="PF00041">
    <property type="entry name" value="fn3"/>
    <property type="match status" value="3"/>
</dbReference>
<feature type="repeat" description="NHL" evidence="4">
    <location>
        <begin position="293"/>
        <end position="336"/>
    </location>
</feature>
<feature type="domain" description="ZU5" evidence="7">
    <location>
        <begin position="924"/>
        <end position="1063"/>
    </location>
</feature>
<keyword evidence="2" id="KW-0677">Repeat</keyword>
<dbReference type="SUPFAM" id="SSF49265">
    <property type="entry name" value="Fibronectin type III"/>
    <property type="match status" value="2"/>
</dbReference>
<evidence type="ECO:0000259" key="8">
    <source>
        <dbReference type="PROSITE" id="PS51272"/>
    </source>
</evidence>
<dbReference type="InterPro" id="IPR001258">
    <property type="entry name" value="NHL_repeat"/>
</dbReference>
<gene>
    <name evidence="9" type="ORF">EDM21_17375</name>
</gene>
<dbReference type="PROSITE" id="PS51145">
    <property type="entry name" value="ZU5"/>
    <property type="match status" value="1"/>
</dbReference>
<dbReference type="Gene3D" id="2.120.10.30">
    <property type="entry name" value="TolB, C-terminal domain"/>
    <property type="match status" value="5"/>
</dbReference>
<evidence type="ECO:0000313" key="9">
    <source>
        <dbReference type="EMBL" id="MVP01269.1"/>
    </source>
</evidence>
<feature type="domain" description="Fibronectin type-III" evidence="6">
    <location>
        <begin position="819"/>
        <end position="905"/>
    </location>
</feature>
<feature type="repeat" description="NHL" evidence="4">
    <location>
        <begin position="394"/>
        <end position="437"/>
    </location>
</feature>
<evidence type="ECO:0000256" key="5">
    <source>
        <dbReference type="SAM" id="MobiDB-lite"/>
    </source>
</evidence>
<evidence type="ECO:0000259" key="7">
    <source>
        <dbReference type="PROSITE" id="PS51145"/>
    </source>
</evidence>
<feature type="repeat" description="NHL" evidence="4">
    <location>
        <begin position="349"/>
        <end position="387"/>
    </location>
</feature>
<dbReference type="Proteomes" id="UP000490800">
    <property type="component" value="Unassembled WGS sequence"/>
</dbReference>
<feature type="repeat" description="NHL" evidence="4">
    <location>
        <begin position="592"/>
        <end position="628"/>
    </location>
</feature>
<keyword evidence="3" id="KW-0325">Glycoprotein</keyword>
<dbReference type="SMART" id="SM00060">
    <property type="entry name" value="FN3"/>
    <property type="match status" value="3"/>
</dbReference>
<evidence type="ECO:0000256" key="3">
    <source>
        <dbReference type="ARBA" id="ARBA00023180"/>
    </source>
</evidence>
<comment type="caution">
    <text evidence="9">The sequence shown here is derived from an EMBL/GenBank/DDBJ whole genome shotgun (WGS) entry which is preliminary data.</text>
</comment>
<dbReference type="Gene3D" id="2.60.40.10">
    <property type="entry name" value="Immunoglobulins"/>
    <property type="match status" value="3"/>
</dbReference>
<feature type="repeat" description="NHL" evidence="4">
    <location>
        <begin position="144"/>
        <end position="187"/>
    </location>
</feature>
<feature type="region of interest" description="Disordered" evidence="5">
    <location>
        <begin position="896"/>
        <end position="943"/>
    </location>
</feature>
<organism evidence="9 10">
    <name type="scientific">Paenibacillus lutrae</name>
    <dbReference type="NCBI Taxonomy" id="2078573"/>
    <lineage>
        <taxon>Bacteria</taxon>
        <taxon>Bacillati</taxon>
        <taxon>Bacillota</taxon>
        <taxon>Bacilli</taxon>
        <taxon>Bacillales</taxon>
        <taxon>Paenibacillaceae</taxon>
        <taxon>Paenibacillus</taxon>
    </lineage>
</organism>
<dbReference type="Pfam" id="PF01436">
    <property type="entry name" value="NHL"/>
    <property type="match status" value="12"/>
</dbReference>
<dbReference type="PANTHER" id="PTHR10680">
    <property type="entry name" value="PEPTIDYL-GLYCINE ALPHA-AMIDATING MONOOXYGENASE"/>
    <property type="match status" value="1"/>
</dbReference>
<evidence type="ECO:0000313" key="10">
    <source>
        <dbReference type="Proteomes" id="UP000490800"/>
    </source>
</evidence>
<feature type="compositionally biased region" description="Gly residues" evidence="5">
    <location>
        <begin position="908"/>
        <end position="921"/>
    </location>
</feature>
<evidence type="ECO:0000256" key="4">
    <source>
        <dbReference type="PROSITE-ProRule" id="PRU00504"/>
    </source>
</evidence>
<dbReference type="InterPro" id="IPR003961">
    <property type="entry name" value="FN3_dom"/>
</dbReference>
<dbReference type="InterPro" id="IPR001119">
    <property type="entry name" value="SLH_dom"/>
</dbReference>
<keyword evidence="10" id="KW-1185">Reference proteome</keyword>
<evidence type="ECO:0000259" key="6">
    <source>
        <dbReference type="PROSITE" id="PS50853"/>
    </source>
</evidence>
<feature type="domain" description="SLH" evidence="8">
    <location>
        <begin position="1071"/>
        <end position="1131"/>
    </location>
</feature>
<name>A0A7X3K0H7_9BACL</name>
<dbReference type="Gene3D" id="2.60.220.30">
    <property type="match status" value="1"/>
</dbReference>
<evidence type="ECO:0000256" key="2">
    <source>
        <dbReference type="ARBA" id="ARBA00022737"/>
    </source>
</evidence>
<feature type="domain" description="Fibronectin type-III" evidence="6">
    <location>
        <begin position="725"/>
        <end position="818"/>
    </location>
</feature>
<dbReference type="CDD" id="cd00063">
    <property type="entry name" value="FN3"/>
    <property type="match status" value="3"/>
</dbReference>
<dbReference type="Gene3D" id="2.40.10.500">
    <property type="match status" value="1"/>
</dbReference>
<dbReference type="AlphaFoldDB" id="A0A7X3K0H7"/>
<dbReference type="PROSITE" id="PS51125">
    <property type="entry name" value="NHL"/>
    <property type="match status" value="12"/>
</dbReference>
<feature type="repeat" description="NHL" evidence="4">
    <location>
        <begin position="195"/>
        <end position="238"/>
    </location>
</feature>
<dbReference type="InterPro" id="IPR011042">
    <property type="entry name" value="6-blade_b-propeller_TolB-like"/>
</dbReference>
<feature type="repeat" description="NHL" evidence="4">
    <location>
        <begin position="445"/>
        <end position="484"/>
    </location>
</feature>
<sequence>MNQSNGRQVMGKWYVLSLIVLIITMGLHAVPAQAAEQWSQYGLIGTVEDSKAGGFDGPRAVAVDSLGNMYVADSGNHRIQKLDAASGVWSEWGKSGGQSGTGLGEFYYPTGVAVDSMGNVYVADYVNHRIQKLDAASGVWSAWGKSGGQSGTGLGEFYYPAGMAVDSMDNVYVADSENHRIQKLDAASGVWSAWGKSGGQSGTGLGEFYYPSGVAVNSMGNVYVADYENHRVQKLDAASGVWSEWGKSGSGLGEFQYPSGVTVDSVGNVYVSDVANHRIQKLTESTGIWTAWGKSGGGEGVALGEFSYPTGLTVDSYDNVYVTDENNYRIQKLTVTTGQWNQWGTEGIVFGTAPGGFNFPSGVAVDSMGNVYVADLENHRIQKLTAAGAWTVWGKSGGGGGSGLGEFHYPNSIALDDSGNMYVADSDNHRIQKLNAATGVWTTWGINGNGLGEFDYPNGVAVDHHGNVYVADTGNQRIQKLTAATGTWSAWKTGSGLGEFRYPRGVAVDSHGNVYVADSDNHRIQKLTAATDVWSAWGKNGDGLGEFRNPEGVAVDSHGNVYVADSYNSRVQKLDAATEVWTAWEKSGGGDGKGLGEFDYPRGVAVDSAGNVYVADSSNHRIQKLVMASVPGVPTDVTAAAGDGQATISFAAPVSDGGSAITSYTVTSSPDDLNPNGITATGPASPITVTGLSNGTAYTFTVVATNIVGDSASSGTISATPQAPIPGAPVLQSPVSGNAQVSLAWNPVNGSTGYKVFQTVASATYATEVATVSGSVYSYDVTGLTNGTTYHFVVKAVNAGGDSAASNQVSATPMTVPGVPSGVTTVAGNGGAIISVTAPADNGGSPITAYEVAFMPGNLLVTGASSPITVTGLSNGVTYTFTVRAINSVGSSVSTDVYSVTPRSSSSSGGGGSSSSGGSGGSSSSSDNTVTAKDGKLTLPAGKKGNVSLHNKVTIAIPANAANKEMRITIDPVMDSQKLLTNKESLISPIYEILKNFPENFSNPVTLTIAFDPKGLNVGQKPSVFYYDETDKTWVEIGGGKINGSTITVEVNHFTKFGVFAVGQADPIDTKPTISFNDISEHWAEAGINQAVSKGIISGYPDGSFKPNHTVTRAEFAVMLMNTMKPEGEGAALTFTDTGKIGAWAQKAVAQAVQAGIITGYEDNTFRADAEITRAEMAVMIANALSLKAETNDASGFADDKEIAAWAKGAIAATKKAGLIEGKDYNRFEPNAKTLRAEAVTVLLKVLVQNNN</sequence>
<feature type="domain" description="SLH" evidence="8">
    <location>
        <begin position="1132"/>
        <end position="1195"/>
    </location>
</feature>
<keyword evidence="1" id="KW-0732">Signal</keyword>
<feature type="repeat" description="NHL" evidence="4">
    <location>
        <begin position="492"/>
        <end position="530"/>
    </location>
</feature>
<dbReference type="InterPro" id="IPR036116">
    <property type="entry name" value="FN3_sf"/>
</dbReference>
<reference evidence="9 10" key="1">
    <citation type="journal article" date="2019" name="Microorganisms">
        <title>Paenibacillus lutrae sp. nov., A Chitinolytic Species Isolated from A River Otter in Castril Natural Park, Granada, Spain.</title>
        <authorList>
            <person name="Rodriguez M."/>
            <person name="Reina J.C."/>
            <person name="Bejar V."/>
            <person name="Llamas I."/>
        </authorList>
    </citation>
    <scope>NUCLEOTIDE SEQUENCE [LARGE SCALE GENOMIC DNA]</scope>
    <source>
        <strain evidence="9 10">N10</strain>
    </source>
</reference>
<dbReference type="PROSITE" id="PS51272">
    <property type="entry name" value="SLH"/>
    <property type="match status" value="3"/>
</dbReference>
<feature type="repeat" description="NHL" evidence="4">
    <location>
        <begin position="538"/>
        <end position="577"/>
    </location>
</feature>
<protein>
    <submittedName>
        <fullName evidence="9">Uncharacterized protein</fullName>
    </submittedName>
</protein>
<feature type="repeat" description="NHL" evidence="4">
    <location>
        <begin position="42"/>
        <end position="85"/>
    </location>
</feature>
<accession>A0A7X3K0H7</accession>
<dbReference type="InterPro" id="IPR013783">
    <property type="entry name" value="Ig-like_fold"/>
</dbReference>